<name>A0A1E7EVZ0_9STRA</name>
<sequence>MSEKDYRSKRVLVIGGSVSGNEIISILAENGECENVVHSVRKMPYQVQKFTKSDNTSFDDKVFIRASVWATKIVPDSLAAKGLKMKVLENWPEQCTLDVEGCSVGVTPDVRKCGLTISKSYVDDVQNGLFQVKQEVASVNGKIVTFADKTKEEFDVIICATGYELDMSFLPESVQAKIQVSHPVSGKKVLTLYKNTLVPELDTLAFCGVVNSVGPYFPLAEMQARYISAIWSAKIPRPSVSALQSGADAATEKRLDDSSVLNQFEVATVINEYLGDELGVTPSYAAAMWEPKKYLLGPVYSCFYRINGKAPDGDEAVAEMCRKRFEKLIASSSQGLKDEEKVTG</sequence>
<keyword evidence="3" id="KW-0274">FAD</keyword>
<dbReference type="InterPro" id="IPR050346">
    <property type="entry name" value="FMO-like"/>
</dbReference>
<dbReference type="PANTHER" id="PTHR23023">
    <property type="entry name" value="DIMETHYLANILINE MONOOXYGENASE"/>
    <property type="match status" value="1"/>
</dbReference>
<dbReference type="InterPro" id="IPR036188">
    <property type="entry name" value="FAD/NAD-bd_sf"/>
</dbReference>
<reference evidence="5 6" key="1">
    <citation type="submission" date="2016-09" db="EMBL/GenBank/DDBJ databases">
        <title>Extensive genetic diversity and differential bi-allelic expression allows diatom success in the polar Southern Ocean.</title>
        <authorList>
            <consortium name="DOE Joint Genome Institute"/>
            <person name="Mock T."/>
            <person name="Otillar R.P."/>
            <person name="Strauss J."/>
            <person name="Dupont C."/>
            <person name="Frickenhaus S."/>
            <person name="Maumus F."/>
            <person name="Mcmullan M."/>
            <person name="Sanges R."/>
            <person name="Schmutz J."/>
            <person name="Toseland A."/>
            <person name="Valas R."/>
            <person name="Veluchamy A."/>
            <person name="Ward B.J."/>
            <person name="Allen A."/>
            <person name="Barry K."/>
            <person name="Falciatore A."/>
            <person name="Ferrante M."/>
            <person name="Fortunato A.E."/>
            <person name="Gloeckner G."/>
            <person name="Gruber A."/>
            <person name="Hipkin R."/>
            <person name="Janech M."/>
            <person name="Kroth P."/>
            <person name="Leese F."/>
            <person name="Lindquist E."/>
            <person name="Lyon B.R."/>
            <person name="Martin J."/>
            <person name="Mayer C."/>
            <person name="Parker M."/>
            <person name="Quesneville H."/>
            <person name="Raymond J."/>
            <person name="Uhlig C."/>
            <person name="Valentin K.U."/>
            <person name="Worden A.Z."/>
            <person name="Armbrust E.V."/>
            <person name="Bowler C."/>
            <person name="Green B."/>
            <person name="Moulton V."/>
            <person name="Van Oosterhout C."/>
            <person name="Grigoriev I."/>
        </authorList>
    </citation>
    <scope>NUCLEOTIDE SEQUENCE [LARGE SCALE GENOMIC DNA]</scope>
    <source>
        <strain evidence="5 6">CCMP1102</strain>
    </source>
</reference>
<organism evidence="5 6">
    <name type="scientific">Fragilariopsis cylindrus CCMP1102</name>
    <dbReference type="NCBI Taxonomy" id="635003"/>
    <lineage>
        <taxon>Eukaryota</taxon>
        <taxon>Sar</taxon>
        <taxon>Stramenopiles</taxon>
        <taxon>Ochrophyta</taxon>
        <taxon>Bacillariophyta</taxon>
        <taxon>Bacillariophyceae</taxon>
        <taxon>Bacillariophycidae</taxon>
        <taxon>Bacillariales</taxon>
        <taxon>Bacillariaceae</taxon>
        <taxon>Fragilariopsis</taxon>
    </lineage>
</organism>
<proteinExistence type="inferred from homology"/>
<dbReference type="GO" id="GO:0050661">
    <property type="term" value="F:NADP binding"/>
    <property type="evidence" value="ECO:0007669"/>
    <property type="project" value="InterPro"/>
</dbReference>
<dbReference type="GO" id="GO:0004499">
    <property type="term" value="F:N,N-dimethylaniline monooxygenase activity"/>
    <property type="evidence" value="ECO:0007669"/>
    <property type="project" value="InterPro"/>
</dbReference>
<dbReference type="GO" id="GO:0050660">
    <property type="term" value="F:flavin adenine dinucleotide binding"/>
    <property type="evidence" value="ECO:0007669"/>
    <property type="project" value="InterPro"/>
</dbReference>
<evidence type="ECO:0000256" key="1">
    <source>
        <dbReference type="ARBA" id="ARBA00009183"/>
    </source>
</evidence>
<accession>A0A1E7EVZ0</accession>
<keyword evidence="2" id="KW-0285">Flavoprotein</keyword>
<dbReference type="SUPFAM" id="SSF51905">
    <property type="entry name" value="FAD/NAD(P)-binding domain"/>
    <property type="match status" value="2"/>
</dbReference>
<dbReference type="EMBL" id="KV784373">
    <property type="protein sequence ID" value="OEU10190.1"/>
    <property type="molecule type" value="Genomic_DNA"/>
</dbReference>
<dbReference type="Pfam" id="PF00743">
    <property type="entry name" value="FMO-like"/>
    <property type="match status" value="1"/>
</dbReference>
<gene>
    <name evidence="5" type="ORF">FRACYDRAFT_271227</name>
</gene>
<dbReference type="Gene3D" id="3.50.50.60">
    <property type="entry name" value="FAD/NAD(P)-binding domain"/>
    <property type="match status" value="2"/>
</dbReference>
<evidence type="ECO:0000313" key="5">
    <source>
        <dbReference type="EMBL" id="OEU10190.1"/>
    </source>
</evidence>
<evidence type="ECO:0000256" key="2">
    <source>
        <dbReference type="ARBA" id="ARBA00022630"/>
    </source>
</evidence>
<evidence type="ECO:0000256" key="4">
    <source>
        <dbReference type="ARBA" id="ARBA00023002"/>
    </source>
</evidence>
<dbReference type="Proteomes" id="UP000095751">
    <property type="component" value="Unassembled WGS sequence"/>
</dbReference>
<keyword evidence="6" id="KW-1185">Reference proteome</keyword>
<evidence type="ECO:0008006" key="7">
    <source>
        <dbReference type="Google" id="ProtNLM"/>
    </source>
</evidence>
<dbReference type="KEGG" id="fcy:FRACYDRAFT_271227"/>
<dbReference type="InterPro" id="IPR020946">
    <property type="entry name" value="Flavin_mOase-like"/>
</dbReference>
<evidence type="ECO:0000313" key="6">
    <source>
        <dbReference type="Proteomes" id="UP000095751"/>
    </source>
</evidence>
<dbReference type="AlphaFoldDB" id="A0A1E7EVZ0"/>
<protein>
    <recommendedName>
        <fullName evidence="7">Flavin-containing monooxygenase</fullName>
    </recommendedName>
</protein>
<dbReference type="OrthoDB" id="43741at2759"/>
<evidence type="ECO:0000256" key="3">
    <source>
        <dbReference type="ARBA" id="ARBA00022827"/>
    </source>
</evidence>
<comment type="similarity">
    <text evidence="1">Belongs to the FMO family.</text>
</comment>
<keyword evidence="4" id="KW-0560">Oxidoreductase</keyword>
<dbReference type="InParanoid" id="A0A1E7EVZ0"/>